<dbReference type="SUPFAM" id="SSF57716">
    <property type="entry name" value="Glucocorticoid receptor-like (DNA-binding domain)"/>
    <property type="match status" value="1"/>
</dbReference>
<organism evidence="8 9">
    <name type="scientific">Cyphomyrmex costatus</name>
    <dbReference type="NCBI Taxonomy" id="456900"/>
    <lineage>
        <taxon>Eukaryota</taxon>
        <taxon>Metazoa</taxon>
        <taxon>Ecdysozoa</taxon>
        <taxon>Arthropoda</taxon>
        <taxon>Hexapoda</taxon>
        <taxon>Insecta</taxon>
        <taxon>Pterygota</taxon>
        <taxon>Neoptera</taxon>
        <taxon>Endopterygota</taxon>
        <taxon>Hymenoptera</taxon>
        <taxon>Apocrita</taxon>
        <taxon>Aculeata</taxon>
        <taxon>Formicoidea</taxon>
        <taxon>Formicidae</taxon>
        <taxon>Myrmicinae</taxon>
        <taxon>Cyphomyrmex</taxon>
    </lineage>
</organism>
<dbReference type="SMART" id="SM00980">
    <property type="entry name" value="THAP"/>
    <property type="match status" value="1"/>
</dbReference>
<keyword evidence="2 5" id="KW-0863">Zinc-finger</keyword>
<evidence type="ECO:0000259" key="7">
    <source>
        <dbReference type="PROSITE" id="PS50950"/>
    </source>
</evidence>
<name>A0A151IC33_9HYME</name>
<accession>A0A151IC33</accession>
<dbReference type="InterPro" id="IPR026516">
    <property type="entry name" value="THAP1/10"/>
</dbReference>
<dbReference type="PANTHER" id="PTHR46600">
    <property type="entry name" value="THAP DOMAIN-CONTAINING"/>
    <property type="match status" value="1"/>
</dbReference>
<dbReference type="EMBL" id="KQ978067">
    <property type="protein sequence ID" value="KYM97654.1"/>
    <property type="molecule type" value="Genomic_DNA"/>
</dbReference>
<proteinExistence type="predicted"/>
<keyword evidence="8" id="KW-0418">Kinase</keyword>
<keyword evidence="8" id="KW-0808">Transferase</keyword>
<dbReference type="GO" id="GO:0043565">
    <property type="term" value="F:sequence-specific DNA binding"/>
    <property type="evidence" value="ECO:0007669"/>
    <property type="project" value="InterPro"/>
</dbReference>
<gene>
    <name evidence="8" type="ORF">ALC62_11645</name>
</gene>
<dbReference type="Pfam" id="PF05485">
    <property type="entry name" value="THAP"/>
    <property type="match status" value="1"/>
</dbReference>
<evidence type="ECO:0000256" key="6">
    <source>
        <dbReference type="SAM" id="MobiDB-lite"/>
    </source>
</evidence>
<evidence type="ECO:0000256" key="1">
    <source>
        <dbReference type="ARBA" id="ARBA00022723"/>
    </source>
</evidence>
<dbReference type="PANTHER" id="PTHR46600:SF11">
    <property type="entry name" value="THAP DOMAIN-CONTAINING PROTEIN 10"/>
    <property type="match status" value="1"/>
</dbReference>
<evidence type="ECO:0000313" key="8">
    <source>
        <dbReference type="EMBL" id="KYM97654.1"/>
    </source>
</evidence>
<keyword evidence="3" id="KW-0862">Zinc</keyword>
<feature type="domain" description="THAP-type" evidence="7">
    <location>
        <begin position="1"/>
        <end position="88"/>
    </location>
</feature>
<keyword evidence="1" id="KW-0479">Metal-binding</keyword>
<evidence type="ECO:0000313" key="9">
    <source>
        <dbReference type="Proteomes" id="UP000078542"/>
    </source>
</evidence>
<evidence type="ECO:0000256" key="2">
    <source>
        <dbReference type="ARBA" id="ARBA00022771"/>
    </source>
</evidence>
<dbReference type="SMART" id="SM00692">
    <property type="entry name" value="DM3"/>
    <property type="match status" value="1"/>
</dbReference>
<dbReference type="AlphaFoldDB" id="A0A151IC33"/>
<keyword evidence="9" id="KW-1185">Reference proteome</keyword>
<feature type="compositionally biased region" description="Basic and acidic residues" evidence="6">
    <location>
        <begin position="145"/>
        <end position="155"/>
    </location>
</feature>
<evidence type="ECO:0000256" key="5">
    <source>
        <dbReference type="PROSITE-ProRule" id="PRU00309"/>
    </source>
</evidence>
<dbReference type="Proteomes" id="UP000078542">
    <property type="component" value="Unassembled WGS sequence"/>
</dbReference>
<evidence type="ECO:0000256" key="3">
    <source>
        <dbReference type="ARBA" id="ARBA00022833"/>
    </source>
</evidence>
<dbReference type="GO" id="GO:0016301">
    <property type="term" value="F:kinase activity"/>
    <property type="evidence" value="ECO:0007669"/>
    <property type="project" value="UniProtKB-KW"/>
</dbReference>
<evidence type="ECO:0000256" key="4">
    <source>
        <dbReference type="ARBA" id="ARBA00023125"/>
    </source>
</evidence>
<dbReference type="PROSITE" id="PS50950">
    <property type="entry name" value="ZF_THAP"/>
    <property type="match status" value="1"/>
</dbReference>
<dbReference type="GO" id="GO:0008270">
    <property type="term" value="F:zinc ion binding"/>
    <property type="evidence" value="ECO:0007669"/>
    <property type="project" value="UniProtKB-KW"/>
</dbReference>
<feature type="region of interest" description="Disordered" evidence="6">
    <location>
        <begin position="143"/>
        <end position="163"/>
    </location>
</feature>
<keyword evidence="4 5" id="KW-0238">DNA-binding</keyword>
<reference evidence="8 9" key="1">
    <citation type="submission" date="2016-03" db="EMBL/GenBank/DDBJ databases">
        <title>Cyphomyrmex costatus WGS genome.</title>
        <authorList>
            <person name="Nygaard S."/>
            <person name="Hu H."/>
            <person name="Boomsma J."/>
            <person name="Zhang G."/>
        </authorList>
    </citation>
    <scope>NUCLEOTIDE SEQUENCE [LARGE SCALE GENOMIC DNA]</scope>
    <source>
        <strain evidence="8">MS0001</strain>
        <tissue evidence="8">Whole body</tissue>
    </source>
</reference>
<dbReference type="STRING" id="456900.A0A151IC33"/>
<sequence>MNTKNVWCAVPECTKRFILKERYFFRFPKEREKWLQWVRACGRLDLEPKGPEYAYQNCRLCHLHFEEKWYKKNIMRARLHPDAVPTIFFGPSYKDNMESVETRQKHVQKHIKIEVKAETNDNAESAKSLLITDNNVDAEIVKPSTSKDKKEDMKLSESSPKKNKLRLKIAKLKAQNKTLRETIRRLRLKKKKNIQAKKKKLMNKL</sequence>
<protein>
    <submittedName>
        <fullName evidence="8">52 kDa repressor of the inhibitor of the protein kinase</fullName>
    </submittedName>
</protein>
<dbReference type="InterPro" id="IPR006612">
    <property type="entry name" value="THAP_Znf"/>
</dbReference>